<sequence>MDVQKVEEVYDQHLRINKTLQIHSGLWPYRPIKEKLIRRTIVFIMMAIFILPHLPIVQAN</sequence>
<keyword evidence="3" id="KW-1185">Reference proteome</keyword>
<dbReference type="EMBL" id="NNAY01000901">
    <property type="protein sequence ID" value="OXU26010.1"/>
    <property type="molecule type" value="Genomic_DNA"/>
</dbReference>
<accession>A0A232F690</accession>
<proteinExistence type="predicted"/>
<keyword evidence="1" id="KW-0472">Membrane</keyword>
<dbReference type="AlphaFoldDB" id="A0A232F690"/>
<organism evidence="2 3">
    <name type="scientific">Trichomalopsis sarcophagae</name>
    <dbReference type="NCBI Taxonomy" id="543379"/>
    <lineage>
        <taxon>Eukaryota</taxon>
        <taxon>Metazoa</taxon>
        <taxon>Ecdysozoa</taxon>
        <taxon>Arthropoda</taxon>
        <taxon>Hexapoda</taxon>
        <taxon>Insecta</taxon>
        <taxon>Pterygota</taxon>
        <taxon>Neoptera</taxon>
        <taxon>Endopterygota</taxon>
        <taxon>Hymenoptera</taxon>
        <taxon>Apocrita</taxon>
        <taxon>Proctotrupomorpha</taxon>
        <taxon>Chalcidoidea</taxon>
        <taxon>Pteromalidae</taxon>
        <taxon>Pteromalinae</taxon>
        <taxon>Trichomalopsis</taxon>
    </lineage>
</organism>
<protein>
    <submittedName>
        <fullName evidence="2">Uncharacterized protein</fullName>
    </submittedName>
</protein>
<name>A0A232F690_9HYME</name>
<evidence type="ECO:0000313" key="2">
    <source>
        <dbReference type="EMBL" id="OXU26010.1"/>
    </source>
</evidence>
<keyword evidence="1" id="KW-1133">Transmembrane helix</keyword>
<gene>
    <name evidence="2" type="ORF">TSAR_011320</name>
</gene>
<dbReference type="Proteomes" id="UP000215335">
    <property type="component" value="Unassembled WGS sequence"/>
</dbReference>
<evidence type="ECO:0000313" key="3">
    <source>
        <dbReference type="Proteomes" id="UP000215335"/>
    </source>
</evidence>
<evidence type="ECO:0000256" key="1">
    <source>
        <dbReference type="SAM" id="Phobius"/>
    </source>
</evidence>
<comment type="caution">
    <text evidence="2">The sequence shown here is derived from an EMBL/GenBank/DDBJ whole genome shotgun (WGS) entry which is preliminary data.</text>
</comment>
<keyword evidence="1" id="KW-0812">Transmembrane</keyword>
<feature type="transmembrane region" description="Helical" evidence="1">
    <location>
        <begin position="36"/>
        <end position="56"/>
    </location>
</feature>
<reference evidence="2 3" key="1">
    <citation type="journal article" date="2017" name="Curr. Biol.">
        <title>The Evolution of Venom by Co-option of Single-Copy Genes.</title>
        <authorList>
            <person name="Martinson E.O."/>
            <person name="Mrinalini"/>
            <person name="Kelkar Y.D."/>
            <person name="Chang C.H."/>
            <person name="Werren J.H."/>
        </authorList>
    </citation>
    <scope>NUCLEOTIDE SEQUENCE [LARGE SCALE GENOMIC DNA]</scope>
    <source>
        <strain evidence="2 3">Alberta</strain>
        <tissue evidence="2">Whole body</tissue>
    </source>
</reference>